<proteinExistence type="predicted"/>
<dbReference type="EMBL" id="CM004391">
    <property type="protein sequence ID" value="OAY50921.1"/>
    <property type="molecule type" value="Genomic_DNA"/>
</dbReference>
<evidence type="ECO:0000313" key="2">
    <source>
        <dbReference type="EMBL" id="OAY50921.1"/>
    </source>
</evidence>
<accession>A0A2C9VYH5</accession>
<dbReference type="PANTHER" id="PTHR33344:SF1">
    <property type="entry name" value="OS06G0214100 PROTEIN"/>
    <property type="match status" value="1"/>
</dbReference>
<feature type="transmembrane region" description="Helical" evidence="1">
    <location>
        <begin position="16"/>
        <end position="40"/>
    </location>
</feature>
<dbReference type="AlphaFoldDB" id="A0A2C9VYH5"/>
<protein>
    <submittedName>
        <fullName evidence="2">Uncharacterized protein</fullName>
    </submittedName>
</protein>
<name>A0A2C9VYH5_MANES</name>
<evidence type="ECO:0000256" key="1">
    <source>
        <dbReference type="SAM" id="Phobius"/>
    </source>
</evidence>
<keyword evidence="1" id="KW-0472">Membrane</keyword>
<organism evidence="2">
    <name type="scientific">Manihot esculenta</name>
    <name type="common">Cassava</name>
    <name type="synonym">Jatropha manihot</name>
    <dbReference type="NCBI Taxonomy" id="3983"/>
    <lineage>
        <taxon>Eukaryota</taxon>
        <taxon>Viridiplantae</taxon>
        <taxon>Streptophyta</taxon>
        <taxon>Embryophyta</taxon>
        <taxon>Tracheophyta</taxon>
        <taxon>Spermatophyta</taxon>
        <taxon>Magnoliopsida</taxon>
        <taxon>eudicotyledons</taxon>
        <taxon>Gunneridae</taxon>
        <taxon>Pentapetalae</taxon>
        <taxon>rosids</taxon>
        <taxon>fabids</taxon>
        <taxon>Malpighiales</taxon>
        <taxon>Euphorbiaceae</taxon>
        <taxon>Crotonoideae</taxon>
        <taxon>Manihoteae</taxon>
        <taxon>Manihot</taxon>
    </lineage>
</organism>
<gene>
    <name evidence="2" type="ORF">MANES_05G172900</name>
</gene>
<dbReference type="PANTHER" id="PTHR33344">
    <property type="entry name" value="OS02G0761600 PROTEIN"/>
    <property type="match status" value="1"/>
</dbReference>
<dbReference type="STRING" id="3983.A0A2C9VYH5"/>
<reference evidence="2" key="1">
    <citation type="submission" date="2016-02" db="EMBL/GenBank/DDBJ databases">
        <title>WGS assembly of Manihot esculenta.</title>
        <authorList>
            <person name="Bredeson J.V."/>
            <person name="Prochnik S.E."/>
            <person name="Lyons J.B."/>
            <person name="Schmutz J."/>
            <person name="Grimwood J."/>
            <person name="Vrebalov J."/>
            <person name="Bart R.S."/>
            <person name="Amuge T."/>
            <person name="Ferguson M.E."/>
            <person name="Green R."/>
            <person name="Putnam N."/>
            <person name="Stites J."/>
            <person name="Rounsley S."/>
            <person name="Rokhsar D.S."/>
        </authorList>
    </citation>
    <scope>NUCLEOTIDE SEQUENCE [LARGE SCALE GENOMIC DNA]</scope>
    <source>
        <tissue evidence="2">Leaf</tissue>
    </source>
</reference>
<keyword evidence="1" id="KW-1133">Transmembrane helix</keyword>
<keyword evidence="1" id="KW-0812">Transmembrane</keyword>
<sequence>MARGVKWGCSYKRTTLIVCSINIVVALYVLRSLYGSLYIYSNNDLKNVVNYTPDQINRMEESIQIRRANEPLELVKLVKQLNEELKTDEKAVELPMEVRRKITDEILQRLRSLNANANITEQRGWFIYIHRFYAIVVPLNY</sequence>